<accession>A0A0C2W6W3</accession>
<evidence type="ECO:0000313" key="3">
    <source>
        <dbReference type="Proteomes" id="UP000054549"/>
    </source>
</evidence>
<dbReference type="HOGENOM" id="CLU_032165_0_0_1"/>
<dbReference type="OrthoDB" id="6613063at2759"/>
<proteinExistence type="predicted"/>
<dbReference type="InParanoid" id="A0A0C2W6W3"/>
<evidence type="ECO:0008006" key="4">
    <source>
        <dbReference type="Google" id="ProtNLM"/>
    </source>
</evidence>
<sequence length="424" mass="49190">MHLIWSNLIPNLILLWTGNFKKLDHSGQGYVLVEKVWDEIGKVTAECSKTIPAAFGPRLPNIALPNGHITAEMRSVWTVFLAPILLRGRFLRECYYKHFLSLVRLLKLCLEFELSAGQVDELEEGFKMWVIEYEKFYYKYDPLRVAACPITVHALLHIASSIRSSGPVWAYWAFPMERHCGEILPYIRSRRYPYKSIDHYVTARARLSQIALLYNLHQELCFDRPTSRKNDFSLPSYPLYVLSSPKTTSVLPRELWLKLTATLGTRFSMKAADVRKLVPKQIEVTEYGRVRRLDGGDSMQARELVPLPMDGRDMSFFLKYQLCVDIFAHIKRRKPVFELRNFYGQLLRIVIIDVPEAFQGSQQKHWIYAIIQPVNITETGRFGTPYYQEMGPSEFVDLNFVQCVIGRVRDRDRWAIVDRSGALA</sequence>
<dbReference type="EMBL" id="KN818394">
    <property type="protein sequence ID" value="KIL56887.1"/>
    <property type="molecule type" value="Genomic_DNA"/>
</dbReference>
<evidence type="ECO:0000313" key="2">
    <source>
        <dbReference type="EMBL" id="KIL56887.1"/>
    </source>
</evidence>
<dbReference type="PANTHER" id="PTHR46579:SF1">
    <property type="entry name" value="F5_8 TYPE C DOMAIN-CONTAINING PROTEIN"/>
    <property type="match status" value="1"/>
</dbReference>
<name>A0A0C2W6W3_AMAMK</name>
<keyword evidence="3" id="KW-1185">Reference proteome</keyword>
<gene>
    <name evidence="2" type="ORF">M378DRAFT_62534</name>
</gene>
<dbReference type="PANTHER" id="PTHR46579">
    <property type="entry name" value="F5/8 TYPE C DOMAIN-CONTAINING PROTEIN-RELATED"/>
    <property type="match status" value="1"/>
</dbReference>
<evidence type="ECO:0000256" key="1">
    <source>
        <dbReference type="SAM" id="SignalP"/>
    </source>
</evidence>
<dbReference type="Proteomes" id="UP000054549">
    <property type="component" value="Unassembled WGS sequence"/>
</dbReference>
<feature type="chain" id="PRO_5005171904" description="Transposase" evidence="1">
    <location>
        <begin position="18"/>
        <end position="424"/>
    </location>
</feature>
<feature type="non-terminal residue" evidence="2">
    <location>
        <position position="424"/>
    </location>
</feature>
<keyword evidence="1" id="KW-0732">Signal</keyword>
<reference evidence="2 3" key="1">
    <citation type="submission" date="2014-04" db="EMBL/GenBank/DDBJ databases">
        <title>Evolutionary Origins and Diversification of the Mycorrhizal Mutualists.</title>
        <authorList>
            <consortium name="DOE Joint Genome Institute"/>
            <consortium name="Mycorrhizal Genomics Consortium"/>
            <person name="Kohler A."/>
            <person name="Kuo A."/>
            <person name="Nagy L.G."/>
            <person name="Floudas D."/>
            <person name="Copeland A."/>
            <person name="Barry K.W."/>
            <person name="Cichocki N."/>
            <person name="Veneault-Fourrey C."/>
            <person name="LaButti K."/>
            <person name="Lindquist E.A."/>
            <person name="Lipzen A."/>
            <person name="Lundell T."/>
            <person name="Morin E."/>
            <person name="Murat C."/>
            <person name="Riley R."/>
            <person name="Ohm R."/>
            <person name="Sun H."/>
            <person name="Tunlid A."/>
            <person name="Henrissat B."/>
            <person name="Grigoriev I.V."/>
            <person name="Hibbett D.S."/>
            <person name="Martin F."/>
        </authorList>
    </citation>
    <scope>NUCLEOTIDE SEQUENCE [LARGE SCALE GENOMIC DNA]</scope>
    <source>
        <strain evidence="2 3">Koide BX008</strain>
    </source>
</reference>
<dbReference type="AlphaFoldDB" id="A0A0C2W6W3"/>
<feature type="signal peptide" evidence="1">
    <location>
        <begin position="1"/>
        <end position="17"/>
    </location>
</feature>
<organism evidence="2 3">
    <name type="scientific">Amanita muscaria (strain Koide BX008)</name>
    <dbReference type="NCBI Taxonomy" id="946122"/>
    <lineage>
        <taxon>Eukaryota</taxon>
        <taxon>Fungi</taxon>
        <taxon>Dikarya</taxon>
        <taxon>Basidiomycota</taxon>
        <taxon>Agaricomycotina</taxon>
        <taxon>Agaricomycetes</taxon>
        <taxon>Agaricomycetidae</taxon>
        <taxon>Agaricales</taxon>
        <taxon>Pluteineae</taxon>
        <taxon>Amanitaceae</taxon>
        <taxon>Amanita</taxon>
    </lineage>
</organism>
<protein>
    <recommendedName>
        <fullName evidence="4">Transposase</fullName>
    </recommendedName>
</protein>